<evidence type="ECO:0000313" key="1">
    <source>
        <dbReference type="EMBL" id="CAE1284240.1"/>
    </source>
</evidence>
<keyword evidence="2" id="KW-1185">Reference proteome</keyword>
<dbReference type="EMBL" id="CAHIKZ030002280">
    <property type="protein sequence ID" value="CAE1284240.1"/>
    <property type="molecule type" value="Genomic_DNA"/>
</dbReference>
<proteinExistence type="predicted"/>
<reference evidence="1" key="1">
    <citation type="submission" date="2021-01" db="EMBL/GenBank/DDBJ databases">
        <authorList>
            <person name="Li R."/>
            <person name="Bekaert M."/>
        </authorList>
    </citation>
    <scope>NUCLEOTIDE SEQUENCE</scope>
    <source>
        <strain evidence="1">Farmed</strain>
    </source>
</reference>
<comment type="caution">
    <text evidence="1">The sequence shown here is derived from an EMBL/GenBank/DDBJ whole genome shotgun (WGS) entry which is preliminary data.</text>
</comment>
<name>A0A812CTL5_ACAPH</name>
<accession>A0A812CTL5</accession>
<protein>
    <submittedName>
        <fullName evidence="1">Uncharacterized protein</fullName>
    </submittedName>
</protein>
<sequence length="168" mass="17923">MALTEAADLIAAMVQEVFSLSVSSGIKDHGINKDRSNSCNGSRRSSLCQFPLASKTMALTEAADLIAAMVQDVFSLSVSSGIKDHGINRSSRSNSCMVSLCQFPLASKTMALTEAADLIAAMVQEVFSLSVSSGIKDHGINRSRGSNSCNGSRGLLSVSFLWHQRPWH</sequence>
<organism evidence="1 2">
    <name type="scientific">Acanthosepion pharaonis</name>
    <name type="common">Pharaoh cuttlefish</name>
    <name type="synonym">Sepia pharaonis</name>
    <dbReference type="NCBI Taxonomy" id="158019"/>
    <lineage>
        <taxon>Eukaryota</taxon>
        <taxon>Metazoa</taxon>
        <taxon>Spiralia</taxon>
        <taxon>Lophotrochozoa</taxon>
        <taxon>Mollusca</taxon>
        <taxon>Cephalopoda</taxon>
        <taxon>Coleoidea</taxon>
        <taxon>Decapodiformes</taxon>
        <taxon>Sepiida</taxon>
        <taxon>Sepiina</taxon>
        <taxon>Sepiidae</taxon>
        <taxon>Acanthosepion</taxon>
    </lineage>
</organism>
<gene>
    <name evidence="1" type="ORF">SPHA_44633</name>
</gene>
<dbReference type="AlphaFoldDB" id="A0A812CTL5"/>
<dbReference type="Proteomes" id="UP000597762">
    <property type="component" value="Unassembled WGS sequence"/>
</dbReference>
<evidence type="ECO:0000313" key="2">
    <source>
        <dbReference type="Proteomes" id="UP000597762"/>
    </source>
</evidence>